<dbReference type="Proteomes" id="UP000678499">
    <property type="component" value="Unassembled WGS sequence"/>
</dbReference>
<comment type="similarity">
    <text evidence="1">Belongs to the lyase 1 family. Argininosuccinate lyase subfamily.</text>
</comment>
<proteinExistence type="inferred from homology"/>
<dbReference type="EMBL" id="OA913863">
    <property type="protein sequence ID" value="CAD7285950.1"/>
    <property type="molecule type" value="Genomic_DNA"/>
</dbReference>
<dbReference type="EMBL" id="CAJPEX010031826">
    <property type="protein sequence ID" value="CAG0926102.1"/>
    <property type="molecule type" value="Genomic_DNA"/>
</dbReference>
<organism evidence="3">
    <name type="scientific">Notodromas monacha</name>
    <dbReference type="NCBI Taxonomy" id="399045"/>
    <lineage>
        <taxon>Eukaryota</taxon>
        <taxon>Metazoa</taxon>
        <taxon>Ecdysozoa</taxon>
        <taxon>Arthropoda</taxon>
        <taxon>Crustacea</taxon>
        <taxon>Oligostraca</taxon>
        <taxon>Ostracoda</taxon>
        <taxon>Podocopa</taxon>
        <taxon>Podocopida</taxon>
        <taxon>Cypridocopina</taxon>
        <taxon>Cypridoidea</taxon>
        <taxon>Cyprididae</taxon>
        <taxon>Notodromas</taxon>
    </lineage>
</organism>
<dbReference type="PANTHER" id="PTHR43814">
    <property type="entry name" value="ARGININOSUCCINATE LYASE"/>
    <property type="match status" value="1"/>
</dbReference>
<dbReference type="InterPro" id="IPR022761">
    <property type="entry name" value="Fumarate_lyase_N"/>
</dbReference>
<dbReference type="PRINTS" id="PR00145">
    <property type="entry name" value="ARGSUCLYASE"/>
</dbReference>
<dbReference type="AlphaFoldDB" id="A0A7R9C427"/>
<accession>A0A7R9C427</accession>
<dbReference type="InterPro" id="IPR000362">
    <property type="entry name" value="Fumarate_lyase_fam"/>
</dbReference>
<dbReference type="Gene3D" id="1.20.200.10">
    <property type="entry name" value="Fumarase/aspartase (Central domain)"/>
    <property type="match status" value="1"/>
</dbReference>
<feature type="domain" description="Fumarate lyase N-terminal" evidence="2">
    <location>
        <begin position="1"/>
        <end position="141"/>
    </location>
</feature>
<dbReference type="PANTHER" id="PTHR43814:SF1">
    <property type="entry name" value="ARGININOSUCCINATE LYASE"/>
    <property type="match status" value="1"/>
</dbReference>
<keyword evidence="4" id="KW-1185">Reference proteome</keyword>
<dbReference type="SUPFAM" id="SSF48557">
    <property type="entry name" value="L-aspartase-like"/>
    <property type="match status" value="1"/>
</dbReference>
<dbReference type="GO" id="GO:0005829">
    <property type="term" value="C:cytosol"/>
    <property type="evidence" value="ECO:0007669"/>
    <property type="project" value="TreeGrafter"/>
</dbReference>
<evidence type="ECO:0000256" key="1">
    <source>
        <dbReference type="ARBA" id="ARBA00010755"/>
    </source>
</evidence>
<dbReference type="PRINTS" id="PR00149">
    <property type="entry name" value="FUMRATELYASE"/>
</dbReference>
<gene>
    <name evidence="3" type="ORF">NMOB1V02_LOCUS13552</name>
</gene>
<dbReference type="Pfam" id="PF00206">
    <property type="entry name" value="Lyase_1"/>
    <property type="match status" value="1"/>
</dbReference>
<dbReference type="GO" id="GO:0042450">
    <property type="term" value="P:L-arginine biosynthetic process via ornithine"/>
    <property type="evidence" value="ECO:0007669"/>
    <property type="project" value="InterPro"/>
</dbReference>
<evidence type="ECO:0000313" key="4">
    <source>
        <dbReference type="Proteomes" id="UP000678499"/>
    </source>
</evidence>
<sequence>MPSSFGLWFAAYAEHLLMDLHSFEAAFKVADQNPLGSAAGFGSSFPIDRSMTTQELGFGSVLVSSASAQMLRGKSERMVANAMAGLAGTISKMAYDLVLYNSQDLNFVQLPKEYTTGSSIMPHKKNPDVFELTRAHCNRIQAIPIEITM</sequence>
<dbReference type="InterPro" id="IPR024083">
    <property type="entry name" value="Fumarase/histidase_N"/>
</dbReference>
<dbReference type="Gene3D" id="1.10.275.10">
    <property type="entry name" value="Fumarase/aspartase (N-terminal domain)"/>
    <property type="match status" value="1"/>
</dbReference>
<evidence type="ECO:0000313" key="3">
    <source>
        <dbReference type="EMBL" id="CAD7285950.1"/>
    </source>
</evidence>
<feature type="non-terminal residue" evidence="3">
    <location>
        <position position="149"/>
    </location>
</feature>
<dbReference type="GO" id="GO:0004056">
    <property type="term" value="F:argininosuccinate lyase activity"/>
    <property type="evidence" value="ECO:0007669"/>
    <property type="project" value="InterPro"/>
</dbReference>
<dbReference type="OrthoDB" id="6356379at2759"/>
<dbReference type="InterPro" id="IPR008948">
    <property type="entry name" value="L-Aspartase-like"/>
</dbReference>
<name>A0A7R9C427_9CRUS</name>
<reference evidence="3" key="1">
    <citation type="submission" date="2020-11" db="EMBL/GenBank/DDBJ databases">
        <authorList>
            <person name="Tran Van P."/>
        </authorList>
    </citation>
    <scope>NUCLEOTIDE SEQUENCE</scope>
</reference>
<evidence type="ECO:0000259" key="2">
    <source>
        <dbReference type="Pfam" id="PF00206"/>
    </source>
</evidence>
<dbReference type="PROSITE" id="PS00163">
    <property type="entry name" value="FUMARATE_LYASES"/>
    <property type="match status" value="1"/>
</dbReference>
<dbReference type="InterPro" id="IPR020557">
    <property type="entry name" value="Fumarate_lyase_CS"/>
</dbReference>
<dbReference type="InterPro" id="IPR009049">
    <property type="entry name" value="Argininosuccinate_lyase"/>
</dbReference>
<protein>
    <recommendedName>
        <fullName evidence="2">Fumarate lyase N-terminal domain-containing protein</fullName>
    </recommendedName>
</protein>